<evidence type="ECO:0000313" key="3">
    <source>
        <dbReference type="Proteomes" id="UP000004994"/>
    </source>
</evidence>
<dbReference type="AlphaFoldDB" id="A0A3Q7HLQ9"/>
<dbReference type="Gramene" id="Solyc08g014365.1.1">
    <property type="protein sequence ID" value="Solyc08g014365.1.1"/>
    <property type="gene ID" value="Solyc08g014365.1"/>
</dbReference>
<name>A0A3Q7HLQ9_SOLLC</name>
<accession>A0A3Q7HLQ9</accession>
<evidence type="ECO:0000259" key="1">
    <source>
        <dbReference type="Pfam" id="PF13966"/>
    </source>
</evidence>
<dbReference type="Proteomes" id="UP000004994">
    <property type="component" value="Chromosome 8"/>
</dbReference>
<keyword evidence="3" id="KW-1185">Reference proteome</keyword>
<feature type="domain" description="Reverse transcriptase zinc-binding" evidence="1">
    <location>
        <begin position="21"/>
        <end position="103"/>
    </location>
</feature>
<evidence type="ECO:0000313" key="2">
    <source>
        <dbReference type="EnsemblPlants" id="Solyc08g014365.1.1"/>
    </source>
</evidence>
<reference evidence="2" key="2">
    <citation type="submission" date="2019-01" db="UniProtKB">
        <authorList>
            <consortium name="EnsemblPlants"/>
        </authorList>
    </citation>
    <scope>IDENTIFICATION</scope>
    <source>
        <strain evidence="2">cv. Heinz 1706</strain>
    </source>
</reference>
<organism evidence="2">
    <name type="scientific">Solanum lycopersicum</name>
    <name type="common">Tomato</name>
    <name type="synonym">Lycopersicon esculentum</name>
    <dbReference type="NCBI Taxonomy" id="4081"/>
    <lineage>
        <taxon>Eukaryota</taxon>
        <taxon>Viridiplantae</taxon>
        <taxon>Streptophyta</taxon>
        <taxon>Embryophyta</taxon>
        <taxon>Tracheophyta</taxon>
        <taxon>Spermatophyta</taxon>
        <taxon>Magnoliopsida</taxon>
        <taxon>eudicotyledons</taxon>
        <taxon>Gunneridae</taxon>
        <taxon>Pentapetalae</taxon>
        <taxon>asterids</taxon>
        <taxon>lamiids</taxon>
        <taxon>Solanales</taxon>
        <taxon>Solanaceae</taxon>
        <taxon>Solanoideae</taxon>
        <taxon>Solaneae</taxon>
        <taxon>Solanum</taxon>
        <taxon>Solanum subgen. Lycopersicon</taxon>
    </lineage>
</organism>
<dbReference type="InParanoid" id="A0A3Q7HLQ9"/>
<proteinExistence type="predicted"/>
<protein>
    <recommendedName>
        <fullName evidence="1">Reverse transcriptase zinc-binding domain-containing protein</fullName>
    </recommendedName>
</protein>
<sequence length="173" mass="20269">MYKELEIICWNEEYIKQTDKFSIQQLYKSLRGEYHKVDLRRLIRNNVARQKWIFILYLALQKRLLTRPQGIDQPHGDVYKIYRALCKESHNHLFFRCVFAAQVLQKDGNGCKFPCRVAIEKPTNFPANNQNIYNVGQAGCQELSESKKVSPKLDENSLNDVSIVMNTLKCIIK</sequence>
<dbReference type="EnsemblPlants" id="Solyc08g014365.1.1">
    <property type="protein sequence ID" value="Solyc08g014365.1.1"/>
    <property type="gene ID" value="Solyc08g014365.1"/>
</dbReference>
<reference evidence="2" key="1">
    <citation type="journal article" date="2012" name="Nature">
        <title>The tomato genome sequence provides insights into fleshy fruit evolution.</title>
        <authorList>
            <consortium name="Tomato Genome Consortium"/>
        </authorList>
    </citation>
    <scope>NUCLEOTIDE SEQUENCE [LARGE SCALE GENOMIC DNA]</scope>
    <source>
        <strain evidence="2">cv. Heinz 1706</strain>
    </source>
</reference>
<dbReference type="Pfam" id="PF13966">
    <property type="entry name" value="zf-RVT"/>
    <property type="match status" value="1"/>
</dbReference>
<dbReference type="InterPro" id="IPR026960">
    <property type="entry name" value="RVT-Znf"/>
</dbReference>